<dbReference type="RefSeq" id="WP_236999241.1">
    <property type="nucleotide sequence ID" value="NZ_JAKKOR010000012.1"/>
</dbReference>
<dbReference type="InterPro" id="IPR050109">
    <property type="entry name" value="HTH-type_TetR-like_transc_reg"/>
</dbReference>
<proteinExistence type="predicted"/>
<evidence type="ECO:0000313" key="5">
    <source>
        <dbReference type="Proteomes" id="UP001200110"/>
    </source>
</evidence>
<dbReference type="InterPro" id="IPR009057">
    <property type="entry name" value="Homeodomain-like_sf"/>
</dbReference>
<evidence type="ECO:0000256" key="1">
    <source>
        <dbReference type="ARBA" id="ARBA00023125"/>
    </source>
</evidence>
<feature type="domain" description="HTH tetR-type" evidence="3">
    <location>
        <begin position="3"/>
        <end position="65"/>
    </location>
</feature>
<dbReference type="Pfam" id="PF00440">
    <property type="entry name" value="TetR_N"/>
    <property type="match status" value="1"/>
</dbReference>
<dbReference type="EMBL" id="JAKKOR010000012">
    <property type="protein sequence ID" value="MCF8590043.1"/>
    <property type="molecule type" value="Genomic_DNA"/>
</dbReference>
<keyword evidence="5" id="KW-1185">Reference proteome</keyword>
<dbReference type="PANTHER" id="PTHR30055:SF226">
    <property type="entry name" value="HTH-TYPE TRANSCRIPTIONAL REGULATOR PKSA"/>
    <property type="match status" value="1"/>
</dbReference>
<dbReference type="Gene3D" id="1.10.357.10">
    <property type="entry name" value="Tetracycline Repressor, domain 2"/>
    <property type="match status" value="1"/>
</dbReference>
<protein>
    <submittedName>
        <fullName evidence="4">TetR/AcrR family transcriptional regulator</fullName>
    </submittedName>
</protein>
<feature type="DNA-binding region" description="H-T-H motif" evidence="2">
    <location>
        <begin position="28"/>
        <end position="47"/>
    </location>
</feature>
<dbReference type="SUPFAM" id="SSF46689">
    <property type="entry name" value="Homeodomain-like"/>
    <property type="match status" value="1"/>
</dbReference>
<comment type="caution">
    <text evidence="4">The sequence shown here is derived from an EMBL/GenBank/DDBJ whole genome shotgun (WGS) entry which is preliminary data.</text>
</comment>
<evidence type="ECO:0000313" key="4">
    <source>
        <dbReference type="EMBL" id="MCF8590043.1"/>
    </source>
</evidence>
<dbReference type="PROSITE" id="PS50977">
    <property type="entry name" value="HTH_TETR_2"/>
    <property type="match status" value="1"/>
</dbReference>
<keyword evidence="1 2" id="KW-0238">DNA-binding</keyword>
<reference evidence="4 5" key="1">
    <citation type="submission" date="2022-01" db="EMBL/GenBank/DDBJ databases">
        <authorList>
            <person name="Huang Y."/>
        </authorList>
    </citation>
    <scope>NUCLEOTIDE SEQUENCE [LARGE SCALE GENOMIC DNA]</scope>
    <source>
        <strain evidence="4 5">HY366</strain>
    </source>
</reference>
<dbReference type="Proteomes" id="UP001200110">
    <property type="component" value="Unassembled WGS sequence"/>
</dbReference>
<accession>A0ABS9IWU5</accession>
<organism evidence="4 5">
    <name type="scientific">Gordonia liuliyuniae</name>
    <dbReference type="NCBI Taxonomy" id="2911517"/>
    <lineage>
        <taxon>Bacteria</taxon>
        <taxon>Bacillati</taxon>
        <taxon>Actinomycetota</taxon>
        <taxon>Actinomycetes</taxon>
        <taxon>Mycobacteriales</taxon>
        <taxon>Gordoniaceae</taxon>
        <taxon>Gordonia</taxon>
    </lineage>
</organism>
<evidence type="ECO:0000259" key="3">
    <source>
        <dbReference type="PROSITE" id="PS50977"/>
    </source>
</evidence>
<sequence>MASDTRGRIIEAAARLFAERGVTGTTVTAIEQESGLAAGKGSFYRHFSNKSALLEEVLDQLITHAAEAKESAQCLEESCDQLPSYLRADLRHLTGIRHLVAVLAASRDNARVRERIGEALVDGGIANESVALVSRISAASPASEDPAASAAVMISAMIGYALTTEFFGRPPGDIEADRFTDTLARILIGQHPPTPAA</sequence>
<name>A0ABS9IWU5_9ACTN</name>
<dbReference type="InterPro" id="IPR001647">
    <property type="entry name" value="HTH_TetR"/>
</dbReference>
<evidence type="ECO:0000256" key="2">
    <source>
        <dbReference type="PROSITE-ProRule" id="PRU00335"/>
    </source>
</evidence>
<gene>
    <name evidence="4" type="ORF">L5G33_16435</name>
</gene>
<dbReference type="PANTHER" id="PTHR30055">
    <property type="entry name" value="HTH-TYPE TRANSCRIPTIONAL REGULATOR RUTR"/>
    <property type="match status" value="1"/>
</dbReference>